<evidence type="ECO:0000256" key="1">
    <source>
        <dbReference type="ARBA" id="ARBA00022691"/>
    </source>
</evidence>
<dbReference type="CDD" id="cd01335">
    <property type="entry name" value="Radical_SAM"/>
    <property type="match status" value="1"/>
</dbReference>
<evidence type="ECO:0000256" key="2">
    <source>
        <dbReference type="ARBA" id="ARBA00022723"/>
    </source>
</evidence>
<dbReference type="InterPro" id="IPR007197">
    <property type="entry name" value="rSAM"/>
</dbReference>
<dbReference type="InterPro" id="IPR013785">
    <property type="entry name" value="Aldolase_TIM"/>
</dbReference>
<dbReference type="STRING" id="1499967.U27_05675"/>
<keyword evidence="7" id="KW-1185">Reference proteome</keyword>
<dbReference type="PANTHER" id="PTHR43288:SF1">
    <property type="entry name" value="GLYCYL-RADICAL ENZYME ACTIVATING ENZYME MJ0021-RELATED"/>
    <property type="match status" value="1"/>
</dbReference>
<keyword evidence="4" id="KW-0411">Iron-sulfur</keyword>
<dbReference type="InterPro" id="IPR040087">
    <property type="entry name" value="MJ0021-like"/>
</dbReference>
<sequence>MRQTTQEQMITANIQEYGVQCQQLTWLSPDQAKQASEQRAALLRALEETVQFGYKHTKLDCRTLSPGCKLCGEGTWSCLFINGKCPCGCFYCPTEQTKIDVPMTNSVPFHKPAEYVSFLEKFQFKGASISGGEPFLTFDKTLSFVSAIKKKFDDALYLWLYTSGRFVNTDNLQKLRDAGLDEIRFNIGATKYQLENAKKAVGIIKHVTVEIPAIPEELEAMKSKLHEMQDSGVNYLNLHQLRLTPYNYQQLSQKNYTFLHGEKVTVLESELAALQLIKYALDNALHLPINYCSFVYKHRFQLAAFRKRNANQVKKPYEDTTESGYIRTLWITGTPEILGRQVEQFEKQGKESGAWQLVPEKNILYLSQSLWDSLSFEQFQVFVNYSEAKILPAISYRRPFVEVPLTRNKQVFIERMRVQENFEITPQVIKLMKTMDNPDISDDQTQTLWEMIQPYEIIQSGLQEYF</sequence>
<protein>
    <recommendedName>
        <fullName evidence="5">Radical SAM core domain-containing protein</fullName>
    </recommendedName>
</protein>
<dbReference type="SFLD" id="SFLDG01108">
    <property type="entry name" value="Uncharacterised_Radical_SAM_Su"/>
    <property type="match status" value="1"/>
</dbReference>
<evidence type="ECO:0000256" key="4">
    <source>
        <dbReference type="ARBA" id="ARBA00023014"/>
    </source>
</evidence>
<evidence type="ECO:0000313" key="6">
    <source>
        <dbReference type="EMBL" id="GAK58700.1"/>
    </source>
</evidence>
<dbReference type="Pfam" id="PF13353">
    <property type="entry name" value="Fer4_12"/>
    <property type="match status" value="1"/>
</dbReference>
<dbReference type="EMBL" id="DF820468">
    <property type="protein sequence ID" value="GAK58700.1"/>
    <property type="molecule type" value="Genomic_DNA"/>
</dbReference>
<evidence type="ECO:0000259" key="5">
    <source>
        <dbReference type="PROSITE" id="PS51918"/>
    </source>
</evidence>
<dbReference type="GO" id="GO:0003824">
    <property type="term" value="F:catalytic activity"/>
    <property type="evidence" value="ECO:0007669"/>
    <property type="project" value="InterPro"/>
</dbReference>
<feature type="domain" description="Radical SAM core" evidence="5">
    <location>
        <begin position="70"/>
        <end position="278"/>
    </location>
</feature>
<evidence type="ECO:0000256" key="3">
    <source>
        <dbReference type="ARBA" id="ARBA00023004"/>
    </source>
</evidence>
<keyword evidence="2" id="KW-0479">Metal-binding</keyword>
<proteinExistence type="predicted"/>
<evidence type="ECO:0000313" key="7">
    <source>
        <dbReference type="Proteomes" id="UP000030661"/>
    </source>
</evidence>
<dbReference type="Proteomes" id="UP000030661">
    <property type="component" value="Unassembled WGS sequence"/>
</dbReference>
<dbReference type="SFLD" id="SFLDS00029">
    <property type="entry name" value="Radical_SAM"/>
    <property type="match status" value="1"/>
</dbReference>
<dbReference type="HOGENOM" id="CLU_574571_0_0_0"/>
<dbReference type="PROSITE" id="PS51918">
    <property type="entry name" value="RADICAL_SAM"/>
    <property type="match status" value="1"/>
</dbReference>
<dbReference type="PANTHER" id="PTHR43288">
    <property type="entry name" value="BIOTIN SYNTHASE-RELATED PROTEIN, RADICAL SAM SUPERFAMILY"/>
    <property type="match status" value="1"/>
</dbReference>
<name>A0A081C295_VECG1</name>
<dbReference type="eggNOG" id="COG2108">
    <property type="taxonomic scope" value="Bacteria"/>
</dbReference>
<dbReference type="GO" id="GO:0051536">
    <property type="term" value="F:iron-sulfur cluster binding"/>
    <property type="evidence" value="ECO:0007669"/>
    <property type="project" value="UniProtKB-KW"/>
</dbReference>
<gene>
    <name evidence="6" type="ORF">U27_05675</name>
</gene>
<keyword evidence="1" id="KW-0949">S-adenosyl-L-methionine</keyword>
<reference evidence="6 7" key="1">
    <citation type="journal article" date="2015" name="PeerJ">
        <title>First genomic representation of candidate bacterial phylum KSB3 points to enhanced environmental sensing as a trigger of wastewater bulking.</title>
        <authorList>
            <person name="Sekiguchi Y."/>
            <person name="Ohashi A."/>
            <person name="Parks D.H."/>
            <person name="Yamauchi T."/>
            <person name="Tyson G.W."/>
            <person name="Hugenholtz P."/>
        </authorList>
    </citation>
    <scope>NUCLEOTIDE SEQUENCE [LARGE SCALE GENOMIC DNA]</scope>
</reference>
<dbReference type="Gene3D" id="3.20.20.70">
    <property type="entry name" value="Aldolase class I"/>
    <property type="match status" value="1"/>
</dbReference>
<organism evidence="6 7">
    <name type="scientific">Vecturithrix granuli</name>
    <dbReference type="NCBI Taxonomy" id="1499967"/>
    <lineage>
        <taxon>Bacteria</taxon>
        <taxon>Candidatus Moduliflexota</taxon>
        <taxon>Candidatus Vecturitrichia</taxon>
        <taxon>Candidatus Vecturitrichales</taxon>
        <taxon>Candidatus Vecturitrichaceae</taxon>
        <taxon>Candidatus Vecturithrix</taxon>
    </lineage>
</organism>
<keyword evidence="3" id="KW-0408">Iron</keyword>
<dbReference type="GO" id="GO:0046872">
    <property type="term" value="F:metal ion binding"/>
    <property type="evidence" value="ECO:0007669"/>
    <property type="project" value="UniProtKB-KW"/>
</dbReference>
<accession>A0A081C295</accession>
<dbReference type="InterPro" id="IPR058240">
    <property type="entry name" value="rSAM_sf"/>
</dbReference>
<dbReference type="SUPFAM" id="SSF102114">
    <property type="entry name" value="Radical SAM enzymes"/>
    <property type="match status" value="1"/>
</dbReference>
<dbReference type="AlphaFoldDB" id="A0A081C295"/>